<dbReference type="PANTHER" id="PTHR12818:SF0">
    <property type="entry name" value="TRNA (ADENINE(37)-N6)-METHYLTRANSFERASE"/>
    <property type="match status" value="1"/>
</dbReference>
<dbReference type="InterPro" id="IPR023370">
    <property type="entry name" value="TrmO-like_N"/>
</dbReference>
<dbReference type="EMBL" id="SDMQ01000009">
    <property type="protein sequence ID" value="TBT83960.1"/>
    <property type="molecule type" value="Genomic_DNA"/>
</dbReference>
<protein>
    <submittedName>
        <fullName evidence="4">tRNA (N6-threonylcarbamoyladenosine(37)-N6)-methyltransferase TrmO</fullName>
    </submittedName>
</protein>
<dbReference type="SUPFAM" id="SSF118196">
    <property type="entry name" value="YaeB-like"/>
    <property type="match status" value="1"/>
</dbReference>
<evidence type="ECO:0000256" key="2">
    <source>
        <dbReference type="ARBA" id="ARBA00033753"/>
    </source>
</evidence>
<feature type="domain" description="TsaA-like" evidence="3">
    <location>
        <begin position="4"/>
        <end position="146"/>
    </location>
</feature>
<evidence type="ECO:0000313" key="4">
    <source>
        <dbReference type="EMBL" id="TBT83960.1"/>
    </source>
</evidence>
<dbReference type="PROSITE" id="PS51668">
    <property type="entry name" value="TSAA_2"/>
    <property type="match status" value="1"/>
</dbReference>
<dbReference type="InterPro" id="IPR023368">
    <property type="entry name" value="UPF0066_cons_site"/>
</dbReference>
<dbReference type="Gene3D" id="2.40.30.70">
    <property type="entry name" value="YaeB-like"/>
    <property type="match status" value="1"/>
</dbReference>
<comment type="similarity">
    <text evidence="2">Belongs to the tRNA methyltransferase O family.</text>
</comment>
<dbReference type="AlphaFoldDB" id="A0A4Q9KCG1"/>
<keyword evidence="4" id="KW-0489">Methyltransferase</keyword>
<proteinExistence type="inferred from homology"/>
<dbReference type="Pfam" id="PF18389">
    <property type="entry name" value="TrmO_C"/>
    <property type="match status" value="1"/>
</dbReference>
<dbReference type="Pfam" id="PF01980">
    <property type="entry name" value="TrmO_N"/>
    <property type="match status" value="1"/>
</dbReference>
<dbReference type="InterPro" id="IPR036414">
    <property type="entry name" value="YaeB_N_sf"/>
</dbReference>
<dbReference type="InterPro" id="IPR040372">
    <property type="entry name" value="YaeB-like"/>
</dbReference>
<organism evidence="4 5">
    <name type="scientific">Propioniciclava sinopodophylli</name>
    <dbReference type="NCBI Taxonomy" id="1837344"/>
    <lineage>
        <taxon>Bacteria</taxon>
        <taxon>Bacillati</taxon>
        <taxon>Actinomycetota</taxon>
        <taxon>Actinomycetes</taxon>
        <taxon>Propionibacteriales</taxon>
        <taxon>Propionibacteriaceae</taxon>
        <taxon>Propioniciclava</taxon>
    </lineage>
</organism>
<dbReference type="PANTHER" id="PTHR12818">
    <property type="entry name" value="TRNA (ADENINE(37)-N6)-METHYLTRANSFERASE"/>
    <property type="match status" value="1"/>
</dbReference>
<keyword evidence="1" id="KW-0949">S-adenosyl-L-methionine</keyword>
<sequence length="226" mass="24074">MTEIRPVAHARTDFPAKFGIPRQAGLVPELVARIVFVPEFRTPDAVRGIDGFSHLWLVWGFSGVERDGWSPVVRPPRLGGDVRVGVFASRSPFRPNGLGLSSVRLLAVESDAAGAPELLVGGADLMDGTPIYDIKPYVAADVHADATLGFTATNADYGVEVDLPDTLAVLVPADKLAALVGVLAQDPRPAVGRDPERVHGVEFAGLNVRFRVARGVLHVVEVHPLG</sequence>
<evidence type="ECO:0000259" key="3">
    <source>
        <dbReference type="PROSITE" id="PS51668"/>
    </source>
</evidence>
<keyword evidence="4" id="KW-0808">Transferase</keyword>
<dbReference type="CDD" id="cd09281">
    <property type="entry name" value="UPF0066"/>
    <property type="match status" value="1"/>
</dbReference>
<dbReference type="PROSITE" id="PS01318">
    <property type="entry name" value="TSAA_1"/>
    <property type="match status" value="1"/>
</dbReference>
<gene>
    <name evidence="4" type="primary">tsaA</name>
    <name evidence="4" type="ORF">ET989_09815</name>
</gene>
<evidence type="ECO:0000313" key="5">
    <source>
        <dbReference type="Proteomes" id="UP000292373"/>
    </source>
</evidence>
<dbReference type="NCBIfam" id="TIGR00104">
    <property type="entry name" value="tRNA_TsaA"/>
    <property type="match status" value="1"/>
</dbReference>
<dbReference type="OrthoDB" id="9804309at2"/>
<reference evidence="4 5" key="1">
    <citation type="submission" date="2019-01" db="EMBL/GenBank/DDBJ databases">
        <title>Lactibacter flavus gen. nov., sp. nov., a novel bacterium of the family Propionibacteriaceae isolated from raw milk and dairy products.</title>
        <authorList>
            <person name="Huptas C."/>
            <person name="Wenning M."/>
            <person name="Breitenwieser F."/>
            <person name="Doll E."/>
            <person name="Von Neubeck M."/>
            <person name="Busse H.-J."/>
            <person name="Scherer S."/>
        </authorList>
    </citation>
    <scope>NUCLEOTIDE SEQUENCE [LARGE SCALE GENOMIC DNA]</scope>
    <source>
        <strain evidence="4 5">KCTC 33808</strain>
    </source>
</reference>
<dbReference type="Gene3D" id="3.30.2310.10">
    <property type="entry name" value="YaeB-like"/>
    <property type="match status" value="1"/>
</dbReference>
<accession>A0A4Q9KCG1</accession>
<evidence type="ECO:0000256" key="1">
    <source>
        <dbReference type="ARBA" id="ARBA00022691"/>
    </source>
</evidence>
<dbReference type="GO" id="GO:0008168">
    <property type="term" value="F:methyltransferase activity"/>
    <property type="evidence" value="ECO:0007669"/>
    <property type="project" value="UniProtKB-KW"/>
</dbReference>
<dbReference type="InterPro" id="IPR041369">
    <property type="entry name" value="TrmO_C"/>
</dbReference>
<name>A0A4Q9KCG1_9ACTN</name>
<comment type="caution">
    <text evidence="4">The sequence shown here is derived from an EMBL/GenBank/DDBJ whole genome shotgun (WGS) entry which is preliminary data.</text>
</comment>
<dbReference type="InterPro" id="IPR036413">
    <property type="entry name" value="YaeB-like_sf"/>
</dbReference>
<dbReference type="Proteomes" id="UP000292373">
    <property type="component" value="Unassembled WGS sequence"/>
</dbReference>
<dbReference type="GO" id="GO:0032259">
    <property type="term" value="P:methylation"/>
    <property type="evidence" value="ECO:0007669"/>
    <property type="project" value="UniProtKB-KW"/>
</dbReference>
<keyword evidence="5" id="KW-1185">Reference proteome</keyword>
<dbReference type="RefSeq" id="WP_131168415.1">
    <property type="nucleotide sequence ID" value="NZ_SDMQ01000009.1"/>
</dbReference>